<evidence type="ECO:0008006" key="3">
    <source>
        <dbReference type="Google" id="ProtNLM"/>
    </source>
</evidence>
<organism evidence="1 2">
    <name type="scientific">Mizuhopecten yessoensis</name>
    <name type="common">Japanese scallop</name>
    <name type="synonym">Patinopecten yessoensis</name>
    <dbReference type="NCBI Taxonomy" id="6573"/>
    <lineage>
        <taxon>Eukaryota</taxon>
        <taxon>Metazoa</taxon>
        <taxon>Spiralia</taxon>
        <taxon>Lophotrochozoa</taxon>
        <taxon>Mollusca</taxon>
        <taxon>Bivalvia</taxon>
        <taxon>Autobranchia</taxon>
        <taxon>Pteriomorphia</taxon>
        <taxon>Pectinida</taxon>
        <taxon>Pectinoidea</taxon>
        <taxon>Pectinidae</taxon>
        <taxon>Mizuhopecten</taxon>
    </lineage>
</organism>
<accession>A0A210PK53</accession>
<reference evidence="1 2" key="1">
    <citation type="journal article" date="2017" name="Nat. Ecol. Evol.">
        <title>Scallop genome provides insights into evolution of bilaterian karyotype and development.</title>
        <authorList>
            <person name="Wang S."/>
            <person name="Zhang J."/>
            <person name="Jiao W."/>
            <person name="Li J."/>
            <person name="Xun X."/>
            <person name="Sun Y."/>
            <person name="Guo X."/>
            <person name="Huan P."/>
            <person name="Dong B."/>
            <person name="Zhang L."/>
            <person name="Hu X."/>
            <person name="Sun X."/>
            <person name="Wang J."/>
            <person name="Zhao C."/>
            <person name="Wang Y."/>
            <person name="Wang D."/>
            <person name="Huang X."/>
            <person name="Wang R."/>
            <person name="Lv J."/>
            <person name="Li Y."/>
            <person name="Zhang Z."/>
            <person name="Liu B."/>
            <person name="Lu W."/>
            <person name="Hui Y."/>
            <person name="Liang J."/>
            <person name="Zhou Z."/>
            <person name="Hou R."/>
            <person name="Li X."/>
            <person name="Liu Y."/>
            <person name="Li H."/>
            <person name="Ning X."/>
            <person name="Lin Y."/>
            <person name="Zhao L."/>
            <person name="Xing Q."/>
            <person name="Dou J."/>
            <person name="Li Y."/>
            <person name="Mao J."/>
            <person name="Guo H."/>
            <person name="Dou H."/>
            <person name="Li T."/>
            <person name="Mu C."/>
            <person name="Jiang W."/>
            <person name="Fu Q."/>
            <person name="Fu X."/>
            <person name="Miao Y."/>
            <person name="Liu J."/>
            <person name="Yu Q."/>
            <person name="Li R."/>
            <person name="Liao H."/>
            <person name="Li X."/>
            <person name="Kong Y."/>
            <person name="Jiang Z."/>
            <person name="Chourrout D."/>
            <person name="Li R."/>
            <person name="Bao Z."/>
        </authorList>
    </citation>
    <scope>NUCLEOTIDE SEQUENCE [LARGE SCALE GENOMIC DNA]</scope>
    <source>
        <strain evidence="1 2">PY_sf001</strain>
    </source>
</reference>
<proteinExistence type="predicted"/>
<dbReference type="EMBL" id="NEDP02075888">
    <property type="protein sequence ID" value="OWF36879.1"/>
    <property type="molecule type" value="Genomic_DNA"/>
</dbReference>
<dbReference type="AlphaFoldDB" id="A0A210PK53"/>
<keyword evidence="2" id="KW-1185">Reference proteome</keyword>
<dbReference type="Proteomes" id="UP000242188">
    <property type="component" value="Unassembled WGS sequence"/>
</dbReference>
<comment type="caution">
    <text evidence="1">The sequence shown here is derived from an EMBL/GenBank/DDBJ whole genome shotgun (WGS) entry which is preliminary data.</text>
</comment>
<gene>
    <name evidence="1" type="ORF">KP79_PYT02714</name>
</gene>
<protein>
    <recommendedName>
        <fullName evidence="3">BEN domain-containing protein</fullName>
    </recommendedName>
</protein>
<evidence type="ECO:0000313" key="2">
    <source>
        <dbReference type="Proteomes" id="UP000242188"/>
    </source>
</evidence>
<name>A0A210PK53_MIZYE</name>
<dbReference type="OrthoDB" id="6145767at2759"/>
<sequence>MVELMPGSGVFVFVQDIEECKKAKTVICGTPQHGWRMAKLFMNKFWSREEFVGSSLANTPGKRALDQRTTSAIKGFCVQPTTATYGQIRQAMASKLTSATVKDRLKRTETTM</sequence>
<evidence type="ECO:0000313" key="1">
    <source>
        <dbReference type="EMBL" id="OWF36879.1"/>
    </source>
</evidence>